<organism evidence="6 7">
    <name type="scientific">Paenibacillus rhizosphaerae</name>
    <dbReference type="NCBI Taxonomy" id="297318"/>
    <lineage>
        <taxon>Bacteria</taxon>
        <taxon>Bacillati</taxon>
        <taxon>Bacillota</taxon>
        <taxon>Bacilli</taxon>
        <taxon>Bacillales</taxon>
        <taxon>Paenibacillaceae</taxon>
        <taxon>Paenibacillus</taxon>
    </lineage>
</organism>
<evidence type="ECO:0000259" key="5">
    <source>
        <dbReference type="Pfam" id="PF12708"/>
    </source>
</evidence>
<dbReference type="GO" id="GO:0005975">
    <property type="term" value="P:carbohydrate metabolic process"/>
    <property type="evidence" value="ECO:0007669"/>
    <property type="project" value="InterPro"/>
</dbReference>
<dbReference type="Pfam" id="PF00295">
    <property type="entry name" value="Glyco_hydro_28"/>
    <property type="match status" value="1"/>
</dbReference>
<comment type="caution">
    <text evidence="6">The sequence shown here is derived from an EMBL/GenBank/DDBJ whole genome shotgun (WGS) entry which is preliminary data.</text>
</comment>
<reference evidence="6 7" key="1">
    <citation type="submission" date="2020-08" db="EMBL/GenBank/DDBJ databases">
        <title>Genomic Encyclopedia of Type Strains, Phase III (KMG-III): the genomes of soil and plant-associated and newly described type strains.</title>
        <authorList>
            <person name="Whitman W."/>
        </authorList>
    </citation>
    <scope>NUCLEOTIDE SEQUENCE [LARGE SCALE GENOMIC DNA]</scope>
    <source>
        <strain evidence="6 7">CECT 5831</strain>
    </source>
</reference>
<feature type="domain" description="Rhamnogalacturonase A/B/Epimerase-like pectate lyase" evidence="5">
    <location>
        <begin position="29"/>
        <end position="79"/>
    </location>
</feature>
<dbReference type="InterPro" id="IPR051801">
    <property type="entry name" value="GH28_Enzymes"/>
</dbReference>
<keyword evidence="2 4" id="KW-0378">Hydrolase</keyword>
<evidence type="ECO:0000256" key="2">
    <source>
        <dbReference type="ARBA" id="ARBA00022801"/>
    </source>
</evidence>
<proteinExistence type="inferred from homology"/>
<dbReference type="SMART" id="SM00710">
    <property type="entry name" value="PbH1"/>
    <property type="match status" value="6"/>
</dbReference>
<evidence type="ECO:0000256" key="4">
    <source>
        <dbReference type="RuleBase" id="RU361169"/>
    </source>
</evidence>
<dbReference type="InterPro" id="IPR000743">
    <property type="entry name" value="Glyco_hydro_28"/>
</dbReference>
<dbReference type="Proteomes" id="UP000517523">
    <property type="component" value="Unassembled WGS sequence"/>
</dbReference>
<dbReference type="InterPro" id="IPR011050">
    <property type="entry name" value="Pectin_lyase_fold/virulence"/>
</dbReference>
<accession>A0A839TH70</accession>
<evidence type="ECO:0000313" key="7">
    <source>
        <dbReference type="Proteomes" id="UP000517523"/>
    </source>
</evidence>
<comment type="similarity">
    <text evidence="1 4">Belongs to the glycosyl hydrolase 28 family.</text>
</comment>
<dbReference type="SUPFAM" id="SSF51126">
    <property type="entry name" value="Pectin lyase-like"/>
    <property type="match status" value="1"/>
</dbReference>
<dbReference type="Gene3D" id="2.160.20.10">
    <property type="entry name" value="Single-stranded right-handed beta-helix, Pectin lyase-like"/>
    <property type="match status" value="1"/>
</dbReference>
<gene>
    <name evidence="6" type="ORF">FHS19_000809</name>
</gene>
<dbReference type="RefSeq" id="WP_183578853.1">
    <property type="nucleotide sequence ID" value="NZ_JACHXJ010000001.1"/>
</dbReference>
<dbReference type="EMBL" id="JACHXJ010000001">
    <property type="protein sequence ID" value="MBB3126155.1"/>
    <property type="molecule type" value="Genomic_DNA"/>
</dbReference>
<evidence type="ECO:0000256" key="1">
    <source>
        <dbReference type="ARBA" id="ARBA00008834"/>
    </source>
</evidence>
<protein>
    <submittedName>
        <fullName evidence="6">Polygalacturonase</fullName>
    </submittedName>
</protein>
<evidence type="ECO:0000256" key="3">
    <source>
        <dbReference type="ARBA" id="ARBA00023295"/>
    </source>
</evidence>
<keyword evidence="3 4" id="KW-0326">Glycosidase</keyword>
<evidence type="ECO:0000313" key="6">
    <source>
        <dbReference type="EMBL" id="MBB3126155.1"/>
    </source>
</evidence>
<dbReference type="PROSITE" id="PS00502">
    <property type="entry name" value="POLYGALACTURONASE"/>
    <property type="match status" value="1"/>
</dbReference>
<name>A0A839TH70_9BACL</name>
<dbReference type="InterPro" id="IPR024535">
    <property type="entry name" value="RHGA/B-epi-like_pectate_lyase"/>
</dbReference>
<dbReference type="GO" id="GO:0004650">
    <property type="term" value="F:polygalacturonase activity"/>
    <property type="evidence" value="ECO:0007669"/>
    <property type="project" value="InterPro"/>
</dbReference>
<dbReference type="Pfam" id="PF12708">
    <property type="entry name" value="Pect-lyase_RHGA_epim"/>
    <property type="match status" value="1"/>
</dbReference>
<dbReference type="PANTHER" id="PTHR31339">
    <property type="entry name" value="PECTIN LYASE-RELATED"/>
    <property type="match status" value="1"/>
</dbReference>
<dbReference type="InterPro" id="IPR006626">
    <property type="entry name" value="PbH1"/>
</dbReference>
<sequence length="475" mass="52201">MAATKLTEEKDLPFDMPAVELPVIPDEEFNIVDFGARGDGRHDNTSSIQAAIEACSMQGGGTVRIPAGIWRTGPIRLQSHMRLHAESGALIIFNSNRDDYPLIFTSYEGLRTVRCIPAIYGADLEHVAITGQGVFDGSGEAWRPVKRMKLTDGQWQKLTNSGGYVEGGTWWPTEMSLKGASLVKSLIAKNIQDPAAFRPARDHLRPTLVQLDRCRYVLFDGPTFRNSAAWNVHPWLCEHVTIRNVSIRNPWNSQNGDGLDLDSCRYANICDSVFDVGDDAICIKSGKDADGRDLGAPTEYVTIRNCQVFHGHGGFVIGSEMSGGVRHVYLTDCVFIGTDAGLRFKSTRGRGGTVEKIYIRNVRMKDIGKEAIIFSSYYSGKNNTEEAVPVTEETPVFRDFTIRDTTCVGAGRAVLIKGLPEMPVQNVLFDNVLLAARTGAACANAEHIVFRNTTVIPEQGEAFTVDDAEKVIIPE</sequence>
<dbReference type="InterPro" id="IPR012334">
    <property type="entry name" value="Pectin_lyas_fold"/>
</dbReference>
<dbReference type="PANTHER" id="PTHR31339:SF9">
    <property type="entry name" value="PLASMIN AND FIBRONECTIN-BINDING PROTEIN A"/>
    <property type="match status" value="1"/>
</dbReference>
<dbReference type="AlphaFoldDB" id="A0A839TH70"/>